<dbReference type="Pfam" id="PF09588">
    <property type="entry name" value="YqaJ"/>
    <property type="match status" value="1"/>
</dbReference>
<reference evidence="4" key="1">
    <citation type="submission" date="2023-06" db="EMBL/GenBank/DDBJ databases">
        <authorList>
            <person name="Fu X."/>
            <person name="Zhu X."/>
        </authorList>
    </citation>
    <scope>NUCLEOTIDE SEQUENCE</scope>
    <source>
        <strain evidence="4">XCY_ONT2</strain>
        <tissue evidence="4">Whole body</tissue>
    </source>
</reference>
<gene>
    <name evidence="4" type="ORF">RI129_001761</name>
    <name evidence="3" type="ORF">RI129_005935</name>
</gene>
<dbReference type="Pfam" id="PF20700">
    <property type="entry name" value="Mutator"/>
    <property type="match status" value="1"/>
</dbReference>
<dbReference type="CDD" id="cd22343">
    <property type="entry name" value="PDDEXK_lambda_exonuclease-like"/>
    <property type="match status" value="1"/>
</dbReference>
<evidence type="ECO:0000313" key="5">
    <source>
        <dbReference type="Proteomes" id="UP001329430"/>
    </source>
</evidence>
<organism evidence="4 5">
    <name type="scientific">Pyrocoelia pectoralis</name>
    <dbReference type="NCBI Taxonomy" id="417401"/>
    <lineage>
        <taxon>Eukaryota</taxon>
        <taxon>Metazoa</taxon>
        <taxon>Ecdysozoa</taxon>
        <taxon>Arthropoda</taxon>
        <taxon>Hexapoda</taxon>
        <taxon>Insecta</taxon>
        <taxon>Pterygota</taxon>
        <taxon>Neoptera</taxon>
        <taxon>Endopterygota</taxon>
        <taxon>Coleoptera</taxon>
        <taxon>Polyphaga</taxon>
        <taxon>Elateriformia</taxon>
        <taxon>Elateroidea</taxon>
        <taxon>Lampyridae</taxon>
        <taxon>Lampyrinae</taxon>
        <taxon>Pyrocoelia</taxon>
    </lineage>
</organism>
<sequence>MLETVRSDDSRKGNASGTNISAVLGAMAVGIGYTQLTELLAAVNVPGMSNKTYNHCSSLLTASIDAESLEQLKKAGEEEKRIAITNGTITKDNMPIISVIVDGAWCKRSYRTNYNASSGVACIIGAQTKKILFLGIKNKYCFVCARSNEEEPPEHVCFKNWRGNSTAMEAAIIADGFRKSIAMHGLIYGKVIGDGDSSVYRKLMEVSPYGPTFIIEKVECRNHLLRNYINRNSVTSSDTLRRFRTSITKALEFRKKQNLSTAEKTVLLRKDIANGPNHIFGEHSQCDDYFCKRRDVKENNLVSDLKLSGLYESVMNINKRLFDNASSLLHDVDTNAAETFNGVVAKFIGGKRINFSLKGAYETRCKAAGISYNTNGKFLCTMYEHLFGNGHQVHHLQKFTDAKVRAAESNSKRRVRKQKHYATTDEHYGPEVVHTRIPDMQIATYSEKAKAFVDDLNNVDKNRLCEETIFQGHCEMWKVERKKRLTASNFGRICKLRKTTSTAKTVESLLYSNFKGNSATAFGLAHETTAIQLFEKEYGKKVKQSGLVIDKDYPFLACSPDGLIEENAVVEIKSSYKSGDASPLDAIRNGTIKYCVERDGKFYLRKTHSYYYQVQGLLHITRRELCYFTTYTKGGIFVEQIRR</sequence>
<dbReference type="Proteomes" id="UP001329430">
    <property type="component" value="Chromosome 1"/>
</dbReference>
<proteinExistence type="predicted"/>
<evidence type="ECO:0008006" key="6">
    <source>
        <dbReference type="Google" id="ProtNLM"/>
    </source>
</evidence>
<dbReference type="AlphaFoldDB" id="A0AAN7ZTZ9"/>
<keyword evidence="5" id="KW-1185">Reference proteome</keyword>
<dbReference type="Gene3D" id="3.90.320.10">
    <property type="match status" value="1"/>
</dbReference>
<dbReference type="EMBL" id="JAVRBK010000001">
    <property type="protein sequence ID" value="KAK5650732.1"/>
    <property type="molecule type" value="Genomic_DNA"/>
</dbReference>
<evidence type="ECO:0000259" key="1">
    <source>
        <dbReference type="Pfam" id="PF09588"/>
    </source>
</evidence>
<dbReference type="GO" id="GO:0006281">
    <property type="term" value="P:DNA repair"/>
    <property type="evidence" value="ECO:0007669"/>
    <property type="project" value="UniProtKB-ARBA"/>
</dbReference>
<dbReference type="PANTHER" id="PTHR46609:SF8">
    <property type="entry name" value="YQAJ VIRAL RECOMBINASE DOMAIN-CONTAINING PROTEIN"/>
    <property type="match status" value="1"/>
</dbReference>
<dbReference type="SUPFAM" id="SSF52980">
    <property type="entry name" value="Restriction endonuclease-like"/>
    <property type="match status" value="1"/>
</dbReference>
<dbReference type="InterPro" id="IPR019080">
    <property type="entry name" value="YqaJ_viral_recombinase"/>
</dbReference>
<dbReference type="InterPro" id="IPR011335">
    <property type="entry name" value="Restrct_endonuc-II-like"/>
</dbReference>
<evidence type="ECO:0000313" key="3">
    <source>
        <dbReference type="EMBL" id="KAK5644635.1"/>
    </source>
</evidence>
<feature type="domain" description="YqaJ viral recombinase" evidence="1">
    <location>
        <begin position="477"/>
        <end position="623"/>
    </location>
</feature>
<evidence type="ECO:0000259" key="2">
    <source>
        <dbReference type="Pfam" id="PF20700"/>
    </source>
</evidence>
<comment type="caution">
    <text evidence="4">The sequence shown here is derived from an EMBL/GenBank/DDBJ whole genome shotgun (WGS) entry which is preliminary data.</text>
</comment>
<dbReference type="InterPro" id="IPR049012">
    <property type="entry name" value="Mutator_transp_dom"/>
</dbReference>
<reference evidence="4 5" key="2">
    <citation type="journal article" date="2024" name="Insects">
        <title>An Improved Chromosome-Level Genome Assembly of the Firefly Pyrocoelia pectoralis.</title>
        <authorList>
            <person name="Fu X."/>
            <person name="Meyer-Rochow V.B."/>
            <person name="Ballantyne L."/>
            <person name="Zhu X."/>
        </authorList>
    </citation>
    <scope>NUCLEOTIDE SEQUENCE [LARGE SCALE GENOMIC DNA]</scope>
    <source>
        <strain evidence="4">XCY_ONT2</strain>
    </source>
</reference>
<dbReference type="PANTHER" id="PTHR46609">
    <property type="entry name" value="EXONUCLEASE, PHAGE-TYPE/RECB, C-TERMINAL DOMAIN-CONTAINING PROTEIN"/>
    <property type="match status" value="1"/>
</dbReference>
<dbReference type="InterPro" id="IPR011604">
    <property type="entry name" value="PDDEXK-like_dom_sf"/>
</dbReference>
<accession>A0AAN7ZTZ9</accession>
<protein>
    <recommendedName>
        <fullName evidence="6">YqaJ viral recombinase domain-containing protein</fullName>
    </recommendedName>
</protein>
<name>A0AAN7ZTZ9_9COLE</name>
<feature type="domain" description="Mutator-like transposase" evidence="2">
    <location>
        <begin position="10"/>
        <end position="291"/>
    </location>
</feature>
<dbReference type="InterPro" id="IPR051703">
    <property type="entry name" value="NF-kappa-B_Signaling_Reg"/>
</dbReference>
<dbReference type="EMBL" id="JAVRBK010000004">
    <property type="protein sequence ID" value="KAK5644635.1"/>
    <property type="molecule type" value="Genomic_DNA"/>
</dbReference>
<evidence type="ECO:0000313" key="4">
    <source>
        <dbReference type="EMBL" id="KAK5650732.1"/>
    </source>
</evidence>
<dbReference type="Proteomes" id="UP001329430">
    <property type="component" value="Chromosome 4"/>
</dbReference>